<sequence length="102" mass="11449">MNPESMAADEEWLLGGYIYSPRTAAESINVSARILRELARDGLIRHVVVNGRYLLNAYDVSLLMRLTMDHGISAHELRPALSVRANSKTGPDLRKREVSDRT</sequence>
<keyword evidence="3" id="KW-1185">Reference proteome</keyword>
<protein>
    <submittedName>
        <fullName evidence="2">Uncharacterized protein</fullName>
    </submittedName>
</protein>
<organism evidence="2 3">
    <name type="scientific">Actinocorallia longicatena</name>
    <dbReference type="NCBI Taxonomy" id="111803"/>
    <lineage>
        <taxon>Bacteria</taxon>
        <taxon>Bacillati</taxon>
        <taxon>Actinomycetota</taxon>
        <taxon>Actinomycetes</taxon>
        <taxon>Streptosporangiales</taxon>
        <taxon>Thermomonosporaceae</taxon>
        <taxon>Actinocorallia</taxon>
    </lineage>
</organism>
<evidence type="ECO:0000256" key="1">
    <source>
        <dbReference type="SAM" id="MobiDB-lite"/>
    </source>
</evidence>
<dbReference type="RefSeq" id="WP_344821005.1">
    <property type="nucleotide sequence ID" value="NZ_BAAAUV010000001.1"/>
</dbReference>
<proteinExistence type="predicted"/>
<evidence type="ECO:0000313" key="2">
    <source>
        <dbReference type="EMBL" id="GAA3191730.1"/>
    </source>
</evidence>
<name>A0ABP6PVX4_9ACTN</name>
<evidence type="ECO:0000313" key="3">
    <source>
        <dbReference type="Proteomes" id="UP001501237"/>
    </source>
</evidence>
<dbReference type="EMBL" id="BAAAUV010000001">
    <property type="protein sequence ID" value="GAA3191730.1"/>
    <property type="molecule type" value="Genomic_DNA"/>
</dbReference>
<feature type="compositionally biased region" description="Basic and acidic residues" evidence="1">
    <location>
        <begin position="91"/>
        <end position="102"/>
    </location>
</feature>
<feature type="region of interest" description="Disordered" evidence="1">
    <location>
        <begin position="83"/>
        <end position="102"/>
    </location>
</feature>
<dbReference type="Proteomes" id="UP001501237">
    <property type="component" value="Unassembled WGS sequence"/>
</dbReference>
<gene>
    <name evidence="2" type="ORF">GCM10010468_00210</name>
</gene>
<comment type="caution">
    <text evidence="2">The sequence shown here is derived from an EMBL/GenBank/DDBJ whole genome shotgun (WGS) entry which is preliminary data.</text>
</comment>
<reference evidence="3" key="1">
    <citation type="journal article" date="2019" name="Int. J. Syst. Evol. Microbiol.">
        <title>The Global Catalogue of Microorganisms (GCM) 10K type strain sequencing project: providing services to taxonomists for standard genome sequencing and annotation.</title>
        <authorList>
            <consortium name="The Broad Institute Genomics Platform"/>
            <consortium name="The Broad Institute Genome Sequencing Center for Infectious Disease"/>
            <person name="Wu L."/>
            <person name="Ma J."/>
        </authorList>
    </citation>
    <scope>NUCLEOTIDE SEQUENCE [LARGE SCALE GENOMIC DNA]</scope>
    <source>
        <strain evidence="3">JCM 9377</strain>
    </source>
</reference>
<accession>A0ABP6PVX4</accession>